<evidence type="ECO:0000256" key="4">
    <source>
        <dbReference type="SAM" id="MobiDB-lite"/>
    </source>
</evidence>
<dbReference type="Proteomes" id="UP000636505">
    <property type="component" value="Unassembled WGS sequence"/>
</dbReference>
<name>A0A8J7AMA9_9CYAN</name>
<keyword evidence="7" id="KW-1185">Reference proteome</keyword>
<evidence type="ECO:0000259" key="5">
    <source>
        <dbReference type="Pfam" id="PF09084"/>
    </source>
</evidence>
<dbReference type="SUPFAM" id="SSF53850">
    <property type="entry name" value="Periplasmic binding protein-like II"/>
    <property type="match status" value="1"/>
</dbReference>
<accession>A0A8J7AMA9</accession>
<protein>
    <submittedName>
        <fullName evidence="6">ABC transporter substrate-binding protein</fullName>
    </submittedName>
</protein>
<gene>
    <name evidence="6" type="ORF">IQ241_09770</name>
</gene>
<dbReference type="Pfam" id="PF09084">
    <property type="entry name" value="NMT1"/>
    <property type="match status" value="1"/>
</dbReference>
<dbReference type="PANTHER" id="PTHR30024">
    <property type="entry name" value="ALIPHATIC SULFONATES-BINDING PROTEIN-RELATED"/>
    <property type="match status" value="1"/>
</dbReference>
<comment type="caution">
    <text evidence="6">The sequence shown here is derived from an EMBL/GenBank/DDBJ whole genome shotgun (WGS) entry which is preliminary data.</text>
</comment>
<organism evidence="6 7">
    <name type="scientific">Vasconcelosia minhoensis LEGE 07310</name>
    <dbReference type="NCBI Taxonomy" id="915328"/>
    <lineage>
        <taxon>Bacteria</taxon>
        <taxon>Bacillati</taxon>
        <taxon>Cyanobacteriota</taxon>
        <taxon>Cyanophyceae</taxon>
        <taxon>Nodosilineales</taxon>
        <taxon>Cymatolegaceae</taxon>
        <taxon>Vasconcelosia</taxon>
        <taxon>Vasconcelosia minhoensis</taxon>
    </lineage>
</organism>
<reference evidence="6" key="1">
    <citation type="submission" date="2020-10" db="EMBL/GenBank/DDBJ databases">
        <authorList>
            <person name="Castelo-Branco R."/>
            <person name="Eusebio N."/>
            <person name="Adriana R."/>
            <person name="Vieira A."/>
            <person name="Brugerolle De Fraissinette N."/>
            <person name="Rezende De Castro R."/>
            <person name="Schneider M.P."/>
            <person name="Vasconcelos V."/>
            <person name="Leao P.N."/>
        </authorList>
    </citation>
    <scope>NUCLEOTIDE SEQUENCE</scope>
    <source>
        <strain evidence="6">LEGE 07310</strain>
    </source>
</reference>
<keyword evidence="3" id="KW-0732">Signal</keyword>
<dbReference type="AlphaFoldDB" id="A0A8J7AMA9"/>
<proteinExistence type="inferred from homology"/>
<evidence type="ECO:0000313" key="7">
    <source>
        <dbReference type="Proteomes" id="UP000636505"/>
    </source>
</evidence>
<feature type="domain" description="SsuA/THI5-like" evidence="5">
    <location>
        <begin position="66"/>
        <end position="274"/>
    </location>
</feature>
<feature type="region of interest" description="Disordered" evidence="4">
    <location>
        <begin position="35"/>
        <end position="56"/>
    </location>
</feature>
<evidence type="ECO:0000256" key="1">
    <source>
        <dbReference type="ARBA" id="ARBA00004418"/>
    </source>
</evidence>
<dbReference type="PROSITE" id="PS51318">
    <property type="entry name" value="TAT"/>
    <property type="match status" value="1"/>
</dbReference>
<comment type="subcellular location">
    <subcellularLocation>
        <location evidence="1">Periplasm</location>
    </subcellularLocation>
</comment>
<dbReference type="EMBL" id="JADEXG010000018">
    <property type="protein sequence ID" value="MBE9077580.1"/>
    <property type="molecule type" value="Genomic_DNA"/>
</dbReference>
<sequence length="357" mass="37775">MSQPPLIWTRRRALGMIGGLAGGLALHACTASPDAGSEAEADASSDAGASGESVSASTGSTLWIGYTPLYIAEAKGFFEENGLDYTYRVFSGSAEADAAYASGRIEGQANVTSEAVALASQGLDYRVIQVADTSLGGDGILAADSIKDIADFKGKQVAVEVGGVSHFFLLQVLEEAGLTADDVSLQNVTPDAAAAAYQSKNVDIAVTYSPFLKQASDARADGRIIYDTSQMPTAIVDVYLFDPQFAQDNPGAMEAYIKGIFMGIEFLETNPDEALKIAGERLELSPEDVATELEGVDLTSLEKNVEMLSNPDSDIYLVKHMNSLGEFLANQGQIKEAPTGLEQLLMPEYVQNVQESA</sequence>
<comment type="similarity">
    <text evidence="2">Belongs to the bacterial solute-binding protein SsuA/TauA family.</text>
</comment>
<dbReference type="CDD" id="cd13563">
    <property type="entry name" value="PBP2_SsuA_like_6"/>
    <property type="match status" value="1"/>
</dbReference>
<evidence type="ECO:0000256" key="2">
    <source>
        <dbReference type="ARBA" id="ARBA00010742"/>
    </source>
</evidence>
<dbReference type="InterPro" id="IPR015168">
    <property type="entry name" value="SsuA/THI5"/>
</dbReference>
<dbReference type="PANTHER" id="PTHR30024:SF47">
    <property type="entry name" value="TAURINE-BINDING PERIPLASMIC PROTEIN"/>
    <property type="match status" value="1"/>
</dbReference>
<feature type="compositionally biased region" description="Low complexity" evidence="4">
    <location>
        <begin position="44"/>
        <end position="56"/>
    </location>
</feature>
<evidence type="ECO:0000256" key="3">
    <source>
        <dbReference type="ARBA" id="ARBA00022729"/>
    </source>
</evidence>
<dbReference type="RefSeq" id="WP_193906504.1">
    <property type="nucleotide sequence ID" value="NZ_JADEXG010000018.1"/>
</dbReference>
<evidence type="ECO:0000313" key="6">
    <source>
        <dbReference type="EMBL" id="MBE9077580.1"/>
    </source>
</evidence>
<dbReference type="InterPro" id="IPR006311">
    <property type="entry name" value="TAT_signal"/>
</dbReference>
<dbReference type="Gene3D" id="3.40.190.10">
    <property type="entry name" value="Periplasmic binding protein-like II"/>
    <property type="match status" value="2"/>
</dbReference>
<dbReference type="GO" id="GO:0042597">
    <property type="term" value="C:periplasmic space"/>
    <property type="evidence" value="ECO:0007669"/>
    <property type="project" value="UniProtKB-SubCell"/>
</dbReference>